<evidence type="ECO:0000256" key="5">
    <source>
        <dbReference type="SAM" id="SignalP"/>
    </source>
</evidence>
<keyword evidence="5" id="KW-0732">Signal</keyword>
<dbReference type="GO" id="GO:0005507">
    <property type="term" value="F:copper ion binding"/>
    <property type="evidence" value="ECO:0007669"/>
    <property type="project" value="InterPro"/>
</dbReference>
<dbReference type="InterPro" id="IPR034284">
    <property type="entry name" value="CuRO_1_CopA"/>
</dbReference>
<dbReference type="RefSeq" id="WP_189568724.1">
    <property type="nucleotide sequence ID" value="NZ_BMXF01000008.1"/>
</dbReference>
<keyword evidence="3" id="KW-0186">Copper</keyword>
<comment type="caution">
    <text evidence="9">The sequence shown here is derived from an EMBL/GenBank/DDBJ whole genome shotgun (WGS) entry which is preliminary data.</text>
</comment>
<keyword evidence="1" id="KW-0479">Metal-binding</keyword>
<feature type="domain" description="Plastocyanin-like" evidence="8">
    <location>
        <begin position="41"/>
        <end position="153"/>
    </location>
</feature>
<sequence length="828" mass="94134">MKKLPIFLLLSFALSCTVAEAQQKENPNPDNLPVHEYTLTIREETVNLAGKDVTGMTVNGTIPGPTLRFTEGEYAVIYVKNEMDVETSVHWHGILLPNFFDGVPYLTTPPIQPGQTFKYEFALIQSGTYWYHSHTMLQEQSGVYGSLVIEPKEKTLDYDKDLVVVLSDWTNQKPRNVLRNLKRGNEWYNIRKNTITPLNRVIARGALGAQLNFWKQRMETVDIADIYYPAFLSNGQAVQNYPEFKPGEKVRVRIINGSASSQFWLTFGGQDPLLVAADGLDVVPVIHNKTFIAVAETYDFIVTIPASGKVEIRAMAQDGSGHSLTYLGQGEALPAAIVPKPDQIAMMKQMAQMKMRMGAPATKFNPSNEEPKKMMDNWGMKMDMPGMDMGGMDMSDKKDKSMKGMDHSKMDHSKMGGMKGMDHKKGMKMEGDTTEMAGMDHSKMAGMDGMAKSGMQMDSSQKMDKMAGMDGMAMSNMKMPGMDMFAEYNYDYLKSPEKTTISTDPDEDKPVRRIILNLNGNMWRYIWSMNGVPLSEADKIKIKKGEVVRITLNNLTMMHHPMHLHGHFFRVLNANGEYSPLKHTVNVAPMQKVTIEFDAREYADWFFHCHILYHMMSGMARVFSYDTLRDPRMADFPLRKLTNEGNHFYTWAMADVASHMSSLNVVSSNLRNQFNLRAEYGWNQRIETEVTYERYLYDYFRVFAGVNAENEREEKPSEITTTAIGGIRFLTPYLFNLDLRLDSKLRPQVSLSRSIMIFPRTVLFGEYEYQADFGWTKRPAREGVLDNGAYRHETVWSAGLEYFLSRNISLMGSYDNRFGAGGGLSIRF</sequence>
<gene>
    <name evidence="9" type="ORF">GCM10007390_49430</name>
</gene>
<keyword evidence="10" id="KW-1185">Reference proteome</keyword>
<dbReference type="PANTHER" id="PTHR11709:SF394">
    <property type="entry name" value="FI03373P-RELATED"/>
    <property type="match status" value="1"/>
</dbReference>
<dbReference type="Gene3D" id="2.60.40.420">
    <property type="entry name" value="Cupredoxins - blue copper proteins"/>
    <property type="match status" value="3"/>
</dbReference>
<evidence type="ECO:0000256" key="1">
    <source>
        <dbReference type="ARBA" id="ARBA00022723"/>
    </source>
</evidence>
<dbReference type="AlphaFoldDB" id="A0A8J3DE16"/>
<dbReference type="CDD" id="cd13848">
    <property type="entry name" value="CuRO_1_CopA"/>
    <property type="match status" value="1"/>
</dbReference>
<evidence type="ECO:0000313" key="9">
    <source>
        <dbReference type="EMBL" id="GHB87601.1"/>
    </source>
</evidence>
<dbReference type="PROSITE" id="PS00080">
    <property type="entry name" value="MULTICOPPER_OXIDASE2"/>
    <property type="match status" value="1"/>
</dbReference>
<dbReference type="Pfam" id="PF07732">
    <property type="entry name" value="Cu-oxidase_3"/>
    <property type="match status" value="1"/>
</dbReference>
<dbReference type="PROSITE" id="PS51257">
    <property type="entry name" value="PROKAR_LIPOPROTEIN"/>
    <property type="match status" value="1"/>
</dbReference>
<feature type="domain" description="Plastocyanin-like" evidence="6">
    <location>
        <begin position="161"/>
        <end position="309"/>
    </location>
</feature>
<dbReference type="InterPro" id="IPR002355">
    <property type="entry name" value="Cu_oxidase_Cu_BS"/>
</dbReference>
<evidence type="ECO:0008006" key="11">
    <source>
        <dbReference type="Google" id="ProtNLM"/>
    </source>
</evidence>
<feature type="signal peptide" evidence="5">
    <location>
        <begin position="1"/>
        <end position="21"/>
    </location>
</feature>
<evidence type="ECO:0000259" key="8">
    <source>
        <dbReference type="Pfam" id="PF07732"/>
    </source>
</evidence>
<dbReference type="InterPro" id="IPR034279">
    <property type="entry name" value="CuRO_3_CopA"/>
</dbReference>
<dbReference type="PANTHER" id="PTHR11709">
    <property type="entry name" value="MULTI-COPPER OXIDASE"/>
    <property type="match status" value="1"/>
</dbReference>
<feature type="domain" description="Plastocyanin-like" evidence="7">
    <location>
        <begin position="515"/>
        <end position="625"/>
    </location>
</feature>
<keyword evidence="2" id="KW-0560">Oxidoreductase</keyword>
<feature type="region of interest" description="Disordered" evidence="4">
    <location>
        <begin position="397"/>
        <end position="426"/>
    </location>
</feature>
<dbReference type="InterPro" id="IPR011707">
    <property type="entry name" value="Cu-oxidase-like_N"/>
</dbReference>
<proteinExistence type="predicted"/>
<dbReference type="SUPFAM" id="SSF49503">
    <property type="entry name" value="Cupredoxins"/>
    <property type="match status" value="3"/>
</dbReference>
<dbReference type="InterPro" id="IPR008972">
    <property type="entry name" value="Cupredoxin"/>
</dbReference>
<feature type="chain" id="PRO_5035198777" description="Copper oxidase" evidence="5">
    <location>
        <begin position="22"/>
        <end position="828"/>
    </location>
</feature>
<evidence type="ECO:0000313" key="10">
    <source>
        <dbReference type="Proteomes" id="UP000598271"/>
    </source>
</evidence>
<evidence type="ECO:0000256" key="3">
    <source>
        <dbReference type="ARBA" id="ARBA00023008"/>
    </source>
</evidence>
<dbReference type="GO" id="GO:0016491">
    <property type="term" value="F:oxidoreductase activity"/>
    <property type="evidence" value="ECO:0007669"/>
    <property type="project" value="UniProtKB-KW"/>
</dbReference>
<organism evidence="9 10">
    <name type="scientific">Persicitalea jodogahamensis</name>
    <dbReference type="NCBI Taxonomy" id="402147"/>
    <lineage>
        <taxon>Bacteria</taxon>
        <taxon>Pseudomonadati</taxon>
        <taxon>Bacteroidota</taxon>
        <taxon>Cytophagia</taxon>
        <taxon>Cytophagales</taxon>
        <taxon>Spirosomataceae</taxon>
        <taxon>Persicitalea</taxon>
    </lineage>
</organism>
<evidence type="ECO:0000256" key="4">
    <source>
        <dbReference type="SAM" id="MobiDB-lite"/>
    </source>
</evidence>
<dbReference type="Proteomes" id="UP000598271">
    <property type="component" value="Unassembled WGS sequence"/>
</dbReference>
<dbReference type="InterPro" id="IPR011706">
    <property type="entry name" value="Cu-oxidase_C"/>
</dbReference>
<dbReference type="EMBL" id="BMXF01000008">
    <property type="protein sequence ID" value="GHB87601.1"/>
    <property type="molecule type" value="Genomic_DNA"/>
</dbReference>
<evidence type="ECO:0000259" key="7">
    <source>
        <dbReference type="Pfam" id="PF07731"/>
    </source>
</evidence>
<protein>
    <recommendedName>
        <fullName evidence="11">Copper oxidase</fullName>
    </recommendedName>
</protein>
<name>A0A8J3DE16_9BACT</name>
<reference evidence="9 10" key="1">
    <citation type="journal article" date="2014" name="Int. J. Syst. Evol. Microbiol.">
        <title>Complete genome sequence of Corynebacterium casei LMG S-19264T (=DSM 44701T), isolated from a smear-ripened cheese.</title>
        <authorList>
            <consortium name="US DOE Joint Genome Institute (JGI-PGF)"/>
            <person name="Walter F."/>
            <person name="Albersmeier A."/>
            <person name="Kalinowski J."/>
            <person name="Ruckert C."/>
        </authorList>
    </citation>
    <scope>NUCLEOTIDE SEQUENCE [LARGE SCALE GENOMIC DNA]</scope>
    <source>
        <strain evidence="9 10">KCTC 12866</strain>
    </source>
</reference>
<dbReference type="Pfam" id="PF00394">
    <property type="entry name" value="Cu-oxidase"/>
    <property type="match status" value="1"/>
</dbReference>
<dbReference type="InterPro" id="IPR001117">
    <property type="entry name" value="Cu-oxidase_2nd"/>
</dbReference>
<dbReference type="InterPro" id="IPR045087">
    <property type="entry name" value="Cu-oxidase_fam"/>
</dbReference>
<accession>A0A8J3DE16</accession>
<dbReference type="CDD" id="cd13896">
    <property type="entry name" value="CuRO_3_CopA"/>
    <property type="match status" value="1"/>
</dbReference>
<evidence type="ECO:0000259" key="6">
    <source>
        <dbReference type="Pfam" id="PF00394"/>
    </source>
</evidence>
<dbReference type="Pfam" id="PF07731">
    <property type="entry name" value="Cu-oxidase_2"/>
    <property type="match status" value="1"/>
</dbReference>
<evidence type="ECO:0000256" key="2">
    <source>
        <dbReference type="ARBA" id="ARBA00023002"/>
    </source>
</evidence>